<feature type="active site" evidence="19">
    <location>
        <position position="804"/>
    </location>
</feature>
<evidence type="ECO:0000256" key="6">
    <source>
        <dbReference type="ARBA" id="ARBA00022827"/>
    </source>
</evidence>
<dbReference type="InterPro" id="IPR024082">
    <property type="entry name" value="PRODH_PutA_dom_II"/>
</dbReference>
<evidence type="ECO:0000256" key="15">
    <source>
        <dbReference type="ARBA" id="ARBA00048779"/>
    </source>
</evidence>
<dbReference type="Gene3D" id="3.40.605.10">
    <property type="entry name" value="Aldehyde Dehydrogenase, Chain A, domain 1"/>
    <property type="match status" value="1"/>
</dbReference>
<dbReference type="GO" id="GO:0003700">
    <property type="term" value="F:DNA-binding transcription factor activity"/>
    <property type="evidence" value="ECO:0007669"/>
    <property type="project" value="InterPro"/>
</dbReference>
<dbReference type="AlphaFoldDB" id="A0A502BTH5"/>
<evidence type="ECO:0000256" key="11">
    <source>
        <dbReference type="ARBA" id="ARBA00023125"/>
    </source>
</evidence>
<dbReference type="InterPro" id="IPR016161">
    <property type="entry name" value="Ald_DH/histidinol_DH"/>
</dbReference>
<keyword evidence="10 18" id="KW-0642">Proline metabolism</keyword>
<comment type="caution">
    <text evidence="24">The sequence shown here is derived from an EMBL/GenBank/DDBJ whole genome shotgun (WGS) entry which is preliminary data.</text>
</comment>
<keyword evidence="8 18" id="KW-0805">Transcription regulation</keyword>
<dbReference type="UniPathway" id="UPA00261">
    <property type="reaction ID" value="UER00373"/>
</dbReference>
<feature type="domain" description="Aldehyde dehydrogenase" evidence="20">
    <location>
        <begin position="581"/>
        <end position="1022"/>
    </location>
</feature>
<keyword evidence="5 18" id="KW-0285">Flavoprotein</keyword>
<evidence type="ECO:0000256" key="10">
    <source>
        <dbReference type="ARBA" id="ARBA00023062"/>
    </source>
</evidence>
<dbReference type="InterPro" id="IPR002872">
    <property type="entry name" value="Proline_DH_dom"/>
</dbReference>
<dbReference type="InterPro" id="IPR050485">
    <property type="entry name" value="Proline_metab_enzyme"/>
</dbReference>
<dbReference type="PANTHER" id="PTHR42862">
    <property type="entry name" value="DELTA-1-PYRROLINE-5-CARBOXYLATE DEHYDROGENASE 1, ISOFORM A-RELATED"/>
    <property type="match status" value="1"/>
</dbReference>
<evidence type="ECO:0000256" key="2">
    <source>
        <dbReference type="ARBA" id="ARBA00004739"/>
    </source>
</evidence>
<dbReference type="GO" id="GO:0004657">
    <property type="term" value="F:proline dehydrogenase activity"/>
    <property type="evidence" value="ECO:0007669"/>
    <property type="project" value="UniProtKB-UniRule"/>
</dbReference>
<dbReference type="OrthoDB" id="9812625at2"/>
<comment type="pathway">
    <text evidence="3 18">Amino-acid degradation; L-proline degradation into L-glutamate; L-glutamate from L-proline: step 2/2.</text>
</comment>
<dbReference type="NCBIfam" id="NF008772">
    <property type="entry name" value="PRK11809.1"/>
    <property type="match status" value="1"/>
</dbReference>
<dbReference type="Pfam" id="PF00171">
    <property type="entry name" value="Aldedh"/>
    <property type="match status" value="1"/>
</dbReference>
<dbReference type="GO" id="GO:0003842">
    <property type="term" value="F:L-glutamate gamma-semialdehyde dehydrogenase activity"/>
    <property type="evidence" value="ECO:0007669"/>
    <property type="project" value="UniProtKB-UniRule"/>
</dbReference>
<dbReference type="InterPro" id="IPR025703">
    <property type="entry name" value="Bifunct_PutA"/>
</dbReference>
<dbReference type="InterPro" id="IPR016163">
    <property type="entry name" value="Ald_DH_C"/>
</dbReference>
<evidence type="ECO:0000256" key="17">
    <source>
        <dbReference type="ARBA" id="ARBA00060911"/>
    </source>
</evidence>
<evidence type="ECO:0000256" key="13">
    <source>
        <dbReference type="ARBA" id="ARBA00023268"/>
    </source>
</evidence>
<dbReference type="Gene3D" id="3.40.309.10">
    <property type="entry name" value="Aldehyde Dehydrogenase, Chain A, domain 2"/>
    <property type="match status" value="1"/>
</dbReference>
<name>A0A502BTH5_9HYPH</name>
<evidence type="ECO:0000256" key="7">
    <source>
        <dbReference type="ARBA" id="ARBA00023002"/>
    </source>
</evidence>
<evidence type="ECO:0000256" key="18">
    <source>
        <dbReference type="PIRNR" id="PIRNR000197"/>
    </source>
</evidence>
<evidence type="ECO:0000313" key="24">
    <source>
        <dbReference type="EMBL" id="TPF76951.1"/>
    </source>
</evidence>
<dbReference type="CDD" id="cd07125">
    <property type="entry name" value="ALDH_PutA-P5CDH"/>
    <property type="match status" value="1"/>
</dbReference>
<dbReference type="SUPFAM" id="SSF53720">
    <property type="entry name" value="ALDH-like"/>
    <property type="match status" value="1"/>
</dbReference>
<keyword evidence="9 18" id="KW-0520">NAD</keyword>
<dbReference type="RefSeq" id="WP_140903292.1">
    <property type="nucleotide sequence ID" value="NZ_JBHTMD010000017.1"/>
</dbReference>
<dbReference type="GO" id="GO:0009898">
    <property type="term" value="C:cytoplasmic side of plasma membrane"/>
    <property type="evidence" value="ECO:0007669"/>
    <property type="project" value="TreeGrafter"/>
</dbReference>
<dbReference type="InterPro" id="IPR041349">
    <property type="entry name" value="PRODH"/>
</dbReference>
<comment type="catalytic activity">
    <reaction evidence="14 18">
        <text>L-glutamate 5-semialdehyde + NAD(+) + H2O = L-glutamate + NADH + 2 H(+)</text>
        <dbReference type="Rhea" id="RHEA:30235"/>
        <dbReference type="ChEBI" id="CHEBI:15377"/>
        <dbReference type="ChEBI" id="CHEBI:15378"/>
        <dbReference type="ChEBI" id="CHEBI:29985"/>
        <dbReference type="ChEBI" id="CHEBI:57540"/>
        <dbReference type="ChEBI" id="CHEBI:57945"/>
        <dbReference type="ChEBI" id="CHEBI:58066"/>
        <dbReference type="EC" id="1.2.1.88"/>
    </reaction>
</comment>
<dbReference type="InterPro" id="IPR024089">
    <property type="entry name" value="PRODH_PutA_dom_I/II"/>
</dbReference>
<comment type="catalytic activity">
    <reaction evidence="15 18">
        <text>L-proline + a quinone = (S)-1-pyrroline-5-carboxylate + a quinol + H(+)</text>
        <dbReference type="Rhea" id="RHEA:23784"/>
        <dbReference type="ChEBI" id="CHEBI:15378"/>
        <dbReference type="ChEBI" id="CHEBI:17388"/>
        <dbReference type="ChEBI" id="CHEBI:24646"/>
        <dbReference type="ChEBI" id="CHEBI:60039"/>
        <dbReference type="ChEBI" id="CHEBI:132124"/>
        <dbReference type="EC" id="1.5.5.2"/>
    </reaction>
</comment>
<reference evidence="24 25" key="1">
    <citation type="journal article" date="2003" name="Int. J. Syst. Evol. Microbiol.">
        <title>Towards a standardized format for the description of a novel species (of an established genus): Ochrobactrum gallinifaecis sp. nov.</title>
        <authorList>
            <person name="Kampfer P."/>
            <person name="Buczolits S."/>
            <person name="Albrecht A."/>
            <person name="Busse H.J."/>
            <person name="Stackebrandt E."/>
        </authorList>
    </citation>
    <scope>NUCLEOTIDE SEQUENCE [LARGE SCALE GENOMIC DNA]</scope>
    <source>
        <strain evidence="24 25">ISO 196</strain>
    </source>
</reference>
<sequence>MTEKLSAHTTPVFQNFAPPIREQTPLRKAITAAYRRSEIACVTALVEQATLPEETTRQIKATARKLIEALRAKHKGTGVEGLVHEYSLSSQEGVALMCLAEALLRIPDMATRDALIRDKISTGDWKSHVGGGRSLFVNAATWGLVVTGKLTNTVNDSGLSAALTRLIARCGEPVIRRGVDMAMRMMGEQFVTGETIDEALKRAKSLEERGFRYSYDMLGEAATTAADAERYYKDYETAIHAIGRASAGRGIYDGPGISIKLSALHPRYVRAQSERVMSELLPKVKALAALSKKYDIGLNIDAEEADRLELSLDLLQSLIEDPDLAGWEGIGFVVQAYGKRCPFVLDFIIDLARRNNRRVMVRLVKGAYWDAEIKRAQVDGLEDFPVCTRKVHTDVSYIACARKLLGARDVIFPQFATHNAQTLATIYHLAGPDFKTGSYEFQCLHGMGEPLYDEVVGPSKLGRPARIYAPVGTHETLLAYLVRRLLENGANSSFVNRIGDKSVSVDELIADPAQVVRSMAVVGAPHDQISLPEDLYDIRKNSAGFDLSNEEELAELSETLKASVSRVWTAEPQIAGNKAKGESRPVLNPGDHSDIVGTVTEIAEADVAAAMTAAQQAVASWSKTSPADRAACLDRASDIMQREMAELLGLIMREAGKSMPNAIAEVREAIDFLRYYAQQTRRTLGAAHKPLGPIVCISPWNFPLAIFTGQIAAALVAGNPVLAKPAEETPLIAAQGVRILHEAGIPADVLQLLPGDGRIGAALVAAEETCGVMFTGSTEVARLIQAQLASRLLPNGKPIPLIAETGGQNAMIVDSSALAEQVVFDVIASAFDSAGQRCSALRVLCLQEDVADRILTMLKGALKELSIGRTDKLKVDIGAVITAEAKGIIEKHIETMRDMGRKVEQIPLGAETGKGTFVAPTIIEIDSLRDLKREVFGPVLHVVRYKRDDMDRLIDDINATGYGLTFGLHTRLDETIAHVTERIRVGNIYINRNVIGAIVGVQPFGGRGLSGTGPKAGGPLYLGRLVETAPIPPRMASVHSDTALNDFAKWLGNRGMNELAQAARETGSASALGLNIELPGPVGERNLYALHARGRVLLAPESETGLYRQLTAALATGNEAVIDETSGLRNVLKDLPASVAARVVWTKDWQSDAPFAGALVEGEGDRLIDINKKLAALPGPLVLTQAASSAQLAASADCYCLSWLLEEVSTSINTTAAGGNASLMAIG</sequence>
<feature type="domain" description="Proline dehydrogenase" evidence="21">
    <location>
        <begin position="199"/>
        <end position="497"/>
    </location>
</feature>
<dbReference type="EMBL" id="VEWJ01000001">
    <property type="protein sequence ID" value="TPF76951.1"/>
    <property type="molecule type" value="Genomic_DNA"/>
</dbReference>
<dbReference type="PIRSF" id="PIRSF000197">
    <property type="entry name" value="Bifunct_PutA"/>
    <property type="match status" value="1"/>
</dbReference>
<keyword evidence="4 18" id="KW-0678">Repressor</keyword>
<evidence type="ECO:0000256" key="3">
    <source>
        <dbReference type="ARBA" id="ARBA00004786"/>
    </source>
</evidence>
<comment type="similarity">
    <text evidence="16 18">In the N-terminal section; belongs to the proline dehydrogenase family.</text>
</comment>
<evidence type="ECO:0000256" key="1">
    <source>
        <dbReference type="ARBA" id="ARBA00001974"/>
    </source>
</evidence>
<dbReference type="EC" id="1.5.5.2" evidence="18"/>
<dbReference type="PANTHER" id="PTHR42862:SF1">
    <property type="entry name" value="DELTA-1-PYRROLINE-5-CARBOXYLATE DEHYDROGENASE 2, ISOFORM A-RELATED"/>
    <property type="match status" value="1"/>
</dbReference>
<evidence type="ECO:0000256" key="19">
    <source>
        <dbReference type="PIRSR" id="PIRSR000197-1"/>
    </source>
</evidence>
<dbReference type="Proteomes" id="UP000315388">
    <property type="component" value="Unassembled WGS sequence"/>
</dbReference>
<dbReference type="PROSITE" id="PS00070">
    <property type="entry name" value="ALDEHYDE_DEHYDR_CYS"/>
    <property type="match status" value="1"/>
</dbReference>
<dbReference type="InterPro" id="IPR005933">
    <property type="entry name" value="PutA_C"/>
</dbReference>
<evidence type="ECO:0000256" key="14">
    <source>
        <dbReference type="ARBA" id="ARBA00048142"/>
    </source>
</evidence>
<gene>
    <name evidence="24" type="primary">putA</name>
    <name evidence="24" type="ORF">FHY56_00875</name>
</gene>
<feature type="domain" description="Proline dehydrogenase PutA" evidence="22">
    <location>
        <begin position="79"/>
        <end position="190"/>
    </location>
</feature>
<dbReference type="Gene3D" id="1.20.5.550">
    <property type="entry name" value="Single Helix bin"/>
    <property type="match status" value="1"/>
</dbReference>
<dbReference type="SUPFAM" id="SSF51730">
    <property type="entry name" value="FAD-linked oxidoreductase"/>
    <property type="match status" value="1"/>
</dbReference>
<keyword evidence="6 18" id="KW-0274">FAD</keyword>
<evidence type="ECO:0000256" key="16">
    <source>
        <dbReference type="ARBA" id="ARBA00060889"/>
    </source>
</evidence>
<keyword evidence="12 18" id="KW-0804">Transcription</keyword>
<comment type="similarity">
    <text evidence="17 18">In the C-terminal section; belongs to the aldehyde dehydrogenase family.</text>
</comment>
<dbReference type="FunFam" id="3.40.309.10:FF:000005">
    <property type="entry name" value="1-pyrroline-5-carboxylate dehydrogenase 1"/>
    <property type="match status" value="1"/>
</dbReference>
<proteinExistence type="inferred from homology"/>
<comment type="pathway">
    <text evidence="2 18">Amino-acid degradation; L-proline degradation into L-glutamate; L-glutamate from L-proline: step 1/2.</text>
</comment>
<dbReference type="InterPro" id="IPR016162">
    <property type="entry name" value="Ald_DH_N"/>
</dbReference>
<feature type="active site" evidence="19">
    <location>
        <position position="838"/>
    </location>
</feature>
<dbReference type="Pfam" id="PF18327">
    <property type="entry name" value="PRODH"/>
    <property type="match status" value="1"/>
</dbReference>
<dbReference type="NCBIfam" id="NF008869">
    <property type="entry name" value="PRK11904.1"/>
    <property type="match status" value="1"/>
</dbReference>
<organism evidence="24 25">
    <name type="scientific">Brucella gallinifaecis</name>
    <dbReference type="NCBI Taxonomy" id="215590"/>
    <lineage>
        <taxon>Bacteria</taxon>
        <taxon>Pseudomonadati</taxon>
        <taxon>Pseudomonadota</taxon>
        <taxon>Alphaproteobacteria</taxon>
        <taxon>Hyphomicrobiales</taxon>
        <taxon>Brucellaceae</taxon>
        <taxon>Brucella/Ochrobactrum group</taxon>
        <taxon>Brucella</taxon>
    </lineage>
</organism>
<dbReference type="Gene3D" id="1.20.5.460">
    <property type="entry name" value="Single helix bin"/>
    <property type="match status" value="1"/>
</dbReference>
<keyword evidence="11 18" id="KW-0238">DNA-binding</keyword>
<protein>
    <recommendedName>
        <fullName evidence="18">Bifunctional protein PutA</fullName>
    </recommendedName>
    <domain>
        <recommendedName>
            <fullName evidence="18">Proline dehydrogenase</fullName>
            <ecNumber evidence="18">1.5.5.2</ecNumber>
        </recommendedName>
        <alternativeName>
            <fullName evidence="18">Proline oxidase</fullName>
        </alternativeName>
    </domain>
    <domain>
        <recommendedName>
            <fullName evidence="18">Delta-1-pyrroline-5-carboxylate dehydrogenase</fullName>
            <shortName evidence="18">P5C dehydrogenase</shortName>
            <ecNumber evidence="18">1.2.1.88</ecNumber>
        </recommendedName>
        <alternativeName>
            <fullName evidence="18">L-glutamate gamma-semialdehyde dehydrogenase</fullName>
        </alternativeName>
    </domain>
</protein>
<evidence type="ECO:0000256" key="12">
    <source>
        <dbReference type="ARBA" id="ARBA00023163"/>
    </source>
</evidence>
<dbReference type="FunFam" id="3.20.20.220:FF:000004">
    <property type="entry name" value="Bifunctional protein PutA"/>
    <property type="match status" value="1"/>
</dbReference>
<evidence type="ECO:0000313" key="25">
    <source>
        <dbReference type="Proteomes" id="UP000315388"/>
    </source>
</evidence>
<dbReference type="Pfam" id="PF01619">
    <property type="entry name" value="Pro_dh"/>
    <property type="match status" value="1"/>
</dbReference>
<dbReference type="Gene3D" id="3.20.20.220">
    <property type="match status" value="1"/>
</dbReference>
<comment type="cofactor">
    <cofactor evidence="1 18">
        <name>FAD</name>
        <dbReference type="ChEBI" id="CHEBI:57692"/>
    </cofactor>
</comment>
<keyword evidence="13" id="KW-0511">Multifunctional enzyme</keyword>
<dbReference type="NCBIfam" id="TIGR01238">
    <property type="entry name" value="D1pyr5carbox3"/>
    <property type="match status" value="1"/>
</dbReference>
<evidence type="ECO:0000259" key="21">
    <source>
        <dbReference type="Pfam" id="PF01619"/>
    </source>
</evidence>
<dbReference type="InterPro" id="IPR024090">
    <property type="entry name" value="PRODH_PutA_dom_I"/>
</dbReference>
<evidence type="ECO:0000259" key="22">
    <source>
        <dbReference type="Pfam" id="PF14850"/>
    </source>
</evidence>
<evidence type="ECO:0000256" key="5">
    <source>
        <dbReference type="ARBA" id="ARBA00022630"/>
    </source>
</evidence>
<accession>A0A502BTH5</accession>
<dbReference type="Pfam" id="PF14850">
    <property type="entry name" value="Pro_dh-DNA_bdg"/>
    <property type="match status" value="1"/>
</dbReference>
<dbReference type="GO" id="GO:0010133">
    <property type="term" value="P:L-proline catabolic process to L-glutamate"/>
    <property type="evidence" value="ECO:0007669"/>
    <property type="project" value="UniProtKB-UniRule"/>
</dbReference>
<dbReference type="GO" id="GO:0003677">
    <property type="term" value="F:DNA binding"/>
    <property type="evidence" value="ECO:0007669"/>
    <property type="project" value="UniProtKB-KW"/>
</dbReference>
<dbReference type="EC" id="1.2.1.88" evidence="18"/>
<feature type="domain" description="Proline utilization A proline dehydrogenase N-terminal" evidence="23">
    <location>
        <begin position="24"/>
        <end position="71"/>
    </location>
</feature>
<keyword evidence="25" id="KW-1185">Reference proteome</keyword>
<evidence type="ECO:0000256" key="4">
    <source>
        <dbReference type="ARBA" id="ARBA00022491"/>
    </source>
</evidence>
<evidence type="ECO:0000259" key="23">
    <source>
        <dbReference type="Pfam" id="PF18327"/>
    </source>
</evidence>
<comment type="function">
    <text evidence="18">Oxidizes proline to glutamate for use as a carbon and nitrogen source.</text>
</comment>
<dbReference type="InterPro" id="IPR015590">
    <property type="entry name" value="Aldehyde_DH_dom"/>
</dbReference>
<evidence type="ECO:0000259" key="20">
    <source>
        <dbReference type="Pfam" id="PF00171"/>
    </source>
</evidence>
<dbReference type="SUPFAM" id="SSF81935">
    <property type="entry name" value="N-terminal domain of bifunctional PutA protein"/>
    <property type="match status" value="1"/>
</dbReference>
<evidence type="ECO:0000256" key="8">
    <source>
        <dbReference type="ARBA" id="ARBA00023015"/>
    </source>
</evidence>
<dbReference type="InterPro" id="IPR029041">
    <property type="entry name" value="FAD-linked_oxidoreductase-like"/>
</dbReference>
<dbReference type="FunFam" id="1.20.5.460:FF:000001">
    <property type="entry name" value="Bifunctional protein PutA"/>
    <property type="match status" value="1"/>
</dbReference>
<keyword evidence="7 18" id="KW-0560">Oxidoreductase</keyword>
<dbReference type="InterPro" id="IPR016160">
    <property type="entry name" value="Ald_DH_CS_CYS"/>
</dbReference>
<evidence type="ECO:0000256" key="9">
    <source>
        <dbReference type="ARBA" id="ARBA00023027"/>
    </source>
</evidence>